<dbReference type="InterPro" id="IPR019004">
    <property type="entry name" value="YqeY/Aim41"/>
</dbReference>
<reference evidence="1" key="2">
    <citation type="submission" date="2021-04" db="EMBL/GenBank/DDBJ databases">
        <authorList>
            <person name="Gilroy R."/>
        </authorList>
    </citation>
    <scope>NUCLEOTIDE SEQUENCE</scope>
    <source>
        <strain evidence="1">ChiW4-1371</strain>
    </source>
</reference>
<dbReference type="InterPro" id="IPR042184">
    <property type="entry name" value="YqeY/Aim41_N"/>
</dbReference>
<dbReference type="SUPFAM" id="SSF89095">
    <property type="entry name" value="GatB/YqeY motif"/>
    <property type="match status" value="1"/>
</dbReference>
<dbReference type="PANTHER" id="PTHR28055">
    <property type="entry name" value="ALTERED INHERITANCE OF MITOCHONDRIA PROTEIN 41, MITOCHONDRIAL"/>
    <property type="match status" value="1"/>
</dbReference>
<dbReference type="GO" id="GO:0016884">
    <property type="term" value="F:carbon-nitrogen ligase activity, with glutamine as amido-N-donor"/>
    <property type="evidence" value="ECO:0007669"/>
    <property type="project" value="InterPro"/>
</dbReference>
<accession>A0A9D2GUJ6</accession>
<dbReference type="PANTHER" id="PTHR28055:SF1">
    <property type="entry name" value="ALTERED INHERITANCE OF MITOCHONDRIA PROTEIN 41, MITOCHONDRIAL"/>
    <property type="match status" value="1"/>
</dbReference>
<dbReference type="EMBL" id="DXAQ01000051">
    <property type="protein sequence ID" value="HIZ88975.1"/>
    <property type="molecule type" value="Genomic_DNA"/>
</dbReference>
<dbReference type="Gene3D" id="1.10.10.410">
    <property type="match status" value="1"/>
</dbReference>
<dbReference type="InterPro" id="IPR023168">
    <property type="entry name" value="GatB_Yqey_C_2"/>
</dbReference>
<reference evidence="1" key="1">
    <citation type="journal article" date="2021" name="PeerJ">
        <title>Extensive microbial diversity within the chicken gut microbiome revealed by metagenomics and culture.</title>
        <authorList>
            <person name="Gilroy R."/>
            <person name="Ravi A."/>
            <person name="Getino M."/>
            <person name="Pursley I."/>
            <person name="Horton D.L."/>
            <person name="Alikhan N.F."/>
            <person name="Baker D."/>
            <person name="Gharbi K."/>
            <person name="Hall N."/>
            <person name="Watson M."/>
            <person name="Adriaenssens E.M."/>
            <person name="Foster-Nyarko E."/>
            <person name="Jarju S."/>
            <person name="Secka A."/>
            <person name="Antonio M."/>
            <person name="Oren A."/>
            <person name="Chaudhuri R.R."/>
            <person name="La Ragione R."/>
            <person name="Hildebrand F."/>
            <person name="Pallen M.J."/>
        </authorList>
    </citation>
    <scope>NUCLEOTIDE SEQUENCE</scope>
    <source>
        <strain evidence="1">ChiW4-1371</strain>
    </source>
</reference>
<organism evidence="1 2">
    <name type="scientific">Candidatus Mucispirillum faecigallinarum</name>
    <dbReference type="NCBI Taxonomy" id="2838699"/>
    <lineage>
        <taxon>Bacteria</taxon>
        <taxon>Pseudomonadati</taxon>
        <taxon>Deferribacterota</taxon>
        <taxon>Deferribacteres</taxon>
        <taxon>Deferribacterales</taxon>
        <taxon>Mucispirillaceae</taxon>
        <taxon>Mucispirillum</taxon>
    </lineage>
</organism>
<dbReference type="AlphaFoldDB" id="A0A9D2GUJ6"/>
<dbReference type="Gene3D" id="1.10.1510.10">
    <property type="entry name" value="Uncharacterised protein YqeY/AIM41 PF09424, N-terminal domain"/>
    <property type="match status" value="1"/>
</dbReference>
<dbReference type="Proteomes" id="UP000824176">
    <property type="component" value="Unassembled WGS sequence"/>
</dbReference>
<evidence type="ECO:0000313" key="1">
    <source>
        <dbReference type="EMBL" id="HIZ88975.1"/>
    </source>
</evidence>
<sequence>MTLKEQILEDIKHYMKEKDAVALNAVRMLKSDVKNAEIAAIKELDDEGVIKVVASSIKKRKDSVEIYIKNGRQDLADKELAEIKVLEKYLPAQLSDEEIKAVIKDVIASLDDNMKKNFGAVMKNVMAKVGSSAEGKKVSELIKGML</sequence>
<proteinExistence type="predicted"/>
<name>A0A9D2GUJ6_9BACT</name>
<evidence type="ECO:0000313" key="2">
    <source>
        <dbReference type="Proteomes" id="UP000824176"/>
    </source>
</evidence>
<comment type="caution">
    <text evidence="1">The sequence shown here is derived from an EMBL/GenBank/DDBJ whole genome shotgun (WGS) entry which is preliminary data.</text>
</comment>
<gene>
    <name evidence="1" type="ORF">H9804_03440</name>
</gene>
<dbReference type="Pfam" id="PF09424">
    <property type="entry name" value="YqeY"/>
    <property type="match status" value="1"/>
</dbReference>
<dbReference type="InterPro" id="IPR003789">
    <property type="entry name" value="Asn/Gln_tRNA_amidoTrase-B-like"/>
</dbReference>
<protein>
    <submittedName>
        <fullName evidence="1">GatB/YqeY domain-containing protein</fullName>
    </submittedName>
</protein>